<proteinExistence type="predicted"/>
<accession>A0A1X9MFC4</accession>
<name>A0A1X9MFC4_9BACI</name>
<evidence type="ECO:0008006" key="3">
    <source>
        <dbReference type="Google" id="ProtNLM"/>
    </source>
</evidence>
<dbReference type="KEGG" id="bkw:BkAM31D_15965"/>
<dbReference type="RefSeq" id="WP_066150912.1">
    <property type="nucleotide sequence ID" value="NZ_CP020814.1"/>
</dbReference>
<gene>
    <name evidence="1" type="ORF">BkAM31D_15965</name>
</gene>
<dbReference type="AlphaFoldDB" id="A0A1X9MFC4"/>
<reference evidence="1 2" key="1">
    <citation type="submission" date="2017-04" db="EMBL/GenBank/DDBJ databases">
        <title>Bacillus krulwichiae AM31D Genome sequencing and assembly.</title>
        <authorList>
            <person name="Krulwich T.A."/>
            <person name="Anastor L."/>
            <person name="Ehrlich R."/>
            <person name="Ehrlich G.D."/>
            <person name="Janto B."/>
        </authorList>
    </citation>
    <scope>NUCLEOTIDE SEQUENCE [LARGE SCALE GENOMIC DNA]</scope>
    <source>
        <strain evidence="1 2">AM31D</strain>
    </source>
</reference>
<dbReference type="STRING" id="199441.BkAM31D_15965"/>
<protein>
    <recommendedName>
        <fullName evidence="3">Cytosolic protein</fullName>
    </recommendedName>
</protein>
<sequence>MTALRKIVGLWKNFEETSENPKLPGLKTRYYKKSREAMLESVKKIANNKLPQWKILKVDEERGEITMEKEGMSASVMVITVFKINPIRSAIDVYCAKKGSFGDLGSSYQSILTFFKALNTEVTPED</sequence>
<evidence type="ECO:0000313" key="1">
    <source>
        <dbReference type="EMBL" id="ARK31230.1"/>
    </source>
</evidence>
<organism evidence="1 2">
    <name type="scientific">Halalkalibacter krulwichiae</name>
    <dbReference type="NCBI Taxonomy" id="199441"/>
    <lineage>
        <taxon>Bacteria</taxon>
        <taxon>Bacillati</taxon>
        <taxon>Bacillota</taxon>
        <taxon>Bacilli</taxon>
        <taxon>Bacillales</taxon>
        <taxon>Bacillaceae</taxon>
        <taxon>Halalkalibacter</taxon>
    </lineage>
</organism>
<keyword evidence="2" id="KW-1185">Reference proteome</keyword>
<dbReference type="EMBL" id="CP020814">
    <property type="protein sequence ID" value="ARK31230.1"/>
    <property type="molecule type" value="Genomic_DNA"/>
</dbReference>
<dbReference type="Proteomes" id="UP000193006">
    <property type="component" value="Chromosome"/>
</dbReference>
<evidence type="ECO:0000313" key="2">
    <source>
        <dbReference type="Proteomes" id="UP000193006"/>
    </source>
</evidence>